<dbReference type="PANTHER" id="PTHR43179:SF12">
    <property type="entry name" value="GALACTOFURANOSYLTRANSFERASE GLFT2"/>
    <property type="match status" value="1"/>
</dbReference>
<dbReference type="EMBL" id="JADQTO010000018">
    <property type="protein sequence ID" value="MBG0566115.1"/>
    <property type="molecule type" value="Genomic_DNA"/>
</dbReference>
<comment type="pathway">
    <text evidence="1">Cell wall biogenesis; cell wall polysaccharide biosynthesis.</text>
</comment>
<proteinExistence type="inferred from homology"/>
<dbReference type="RefSeq" id="WP_196417890.1">
    <property type="nucleotide sequence ID" value="NZ_JADQTO010000018.1"/>
</dbReference>
<evidence type="ECO:0000313" key="6">
    <source>
        <dbReference type="EMBL" id="MBG0566115.1"/>
    </source>
</evidence>
<evidence type="ECO:0000259" key="5">
    <source>
        <dbReference type="Pfam" id="PF00535"/>
    </source>
</evidence>
<dbReference type="Gene3D" id="3.90.550.10">
    <property type="entry name" value="Spore Coat Polysaccharide Biosynthesis Protein SpsA, Chain A"/>
    <property type="match status" value="1"/>
</dbReference>
<comment type="similarity">
    <text evidence="2">Belongs to the glycosyltransferase 2 family.</text>
</comment>
<reference evidence="6" key="1">
    <citation type="submission" date="2020-11" db="EMBL/GenBank/DDBJ databases">
        <title>Isolation and identification of active actinomycetes.</title>
        <authorList>
            <person name="Sun X."/>
        </authorList>
    </citation>
    <scope>NUCLEOTIDE SEQUENCE</scope>
    <source>
        <strain evidence="6">NEAU-A11</strain>
    </source>
</reference>
<name>A0A931G0P4_9ACTN</name>
<organism evidence="6 7">
    <name type="scientific">Actinoplanes aureus</name>
    <dbReference type="NCBI Taxonomy" id="2792083"/>
    <lineage>
        <taxon>Bacteria</taxon>
        <taxon>Bacillati</taxon>
        <taxon>Actinomycetota</taxon>
        <taxon>Actinomycetes</taxon>
        <taxon>Micromonosporales</taxon>
        <taxon>Micromonosporaceae</taxon>
        <taxon>Actinoplanes</taxon>
    </lineage>
</organism>
<keyword evidence="3" id="KW-0328">Glycosyltransferase</keyword>
<feature type="domain" description="Glycosyltransferase 2-like" evidence="5">
    <location>
        <begin position="7"/>
        <end position="125"/>
    </location>
</feature>
<sequence length="448" mass="47500">MPGRIDVVVPAHNEQALLGACLGAVAGDSRDLDVRVIVVANGCDDATVDVARALGDDTATGVELVVVELPIAAKPAALNAANDHLRGGPVVYLDADTVITPGTLPALLAAMDAAGRPVMVGPRPILVRPDDRLSRGFAAVWSRLPAVQGDVIGAGCYAVNAPGRRRWSVFPDLVADDAYVRSLFARDERIVVDGAGFLLVLPAGPELSRVLARWRRGNAELGGSSPAAGGGRNARAVLAAPDLWRHLAAFLWVQGTSRLRRGRRWARAEGVRASASAASASDDLVTVGSGTDAVDDLRALAARFPAAGLYGGSAVRPTLRRAIAFCLGLTALGRQPSVVLVRRALLRRLGGTDARFSDHGAVIDLCLRAGRSGITPVSIPVRCTRPDLDVMDVLRDELLLHREHLPARIGRLACRALVLGVRTRALVQPTPLWATAWEHRDEWRRGQA</sequence>
<evidence type="ECO:0000256" key="2">
    <source>
        <dbReference type="ARBA" id="ARBA00006739"/>
    </source>
</evidence>
<dbReference type="InterPro" id="IPR029044">
    <property type="entry name" value="Nucleotide-diphossugar_trans"/>
</dbReference>
<dbReference type="PANTHER" id="PTHR43179">
    <property type="entry name" value="RHAMNOSYLTRANSFERASE WBBL"/>
    <property type="match status" value="1"/>
</dbReference>
<evidence type="ECO:0000256" key="4">
    <source>
        <dbReference type="ARBA" id="ARBA00022679"/>
    </source>
</evidence>
<comment type="caution">
    <text evidence="6">The sequence shown here is derived from an EMBL/GenBank/DDBJ whole genome shotgun (WGS) entry which is preliminary data.</text>
</comment>
<dbReference type="SUPFAM" id="SSF53448">
    <property type="entry name" value="Nucleotide-diphospho-sugar transferases"/>
    <property type="match status" value="1"/>
</dbReference>
<keyword evidence="4" id="KW-0808">Transferase</keyword>
<dbReference type="AlphaFoldDB" id="A0A931G0P4"/>
<evidence type="ECO:0000256" key="1">
    <source>
        <dbReference type="ARBA" id="ARBA00004776"/>
    </source>
</evidence>
<dbReference type="CDD" id="cd00761">
    <property type="entry name" value="Glyco_tranf_GTA_type"/>
    <property type="match status" value="1"/>
</dbReference>
<gene>
    <name evidence="6" type="ORF">I4J89_32180</name>
</gene>
<dbReference type="Proteomes" id="UP000598146">
    <property type="component" value="Unassembled WGS sequence"/>
</dbReference>
<evidence type="ECO:0000256" key="3">
    <source>
        <dbReference type="ARBA" id="ARBA00022676"/>
    </source>
</evidence>
<accession>A0A931G0P4</accession>
<protein>
    <submittedName>
        <fullName evidence="6">Glycosyltransferase family 2 protein</fullName>
    </submittedName>
</protein>
<dbReference type="Pfam" id="PF00535">
    <property type="entry name" value="Glycos_transf_2"/>
    <property type="match status" value="1"/>
</dbReference>
<evidence type="ECO:0000313" key="7">
    <source>
        <dbReference type="Proteomes" id="UP000598146"/>
    </source>
</evidence>
<keyword evidence="7" id="KW-1185">Reference proteome</keyword>
<dbReference type="GO" id="GO:0016757">
    <property type="term" value="F:glycosyltransferase activity"/>
    <property type="evidence" value="ECO:0007669"/>
    <property type="project" value="UniProtKB-KW"/>
</dbReference>
<dbReference type="InterPro" id="IPR001173">
    <property type="entry name" value="Glyco_trans_2-like"/>
</dbReference>